<dbReference type="RefSeq" id="WP_346092092.1">
    <property type="nucleotide sequence ID" value="NZ_BAABKS010000051.1"/>
</dbReference>
<accession>A0ABW3VGS4</accession>
<dbReference type="Gene3D" id="1.10.10.60">
    <property type="entry name" value="Homeodomain-like"/>
    <property type="match status" value="1"/>
</dbReference>
<evidence type="ECO:0000256" key="2">
    <source>
        <dbReference type="ARBA" id="ARBA00023125"/>
    </source>
</evidence>
<dbReference type="SMART" id="SM00342">
    <property type="entry name" value="HTH_ARAC"/>
    <property type="match status" value="1"/>
</dbReference>
<sequence length="309" mass="33165">MMGLSSGAGALADTGVHLVGYDRRAGVPPVTVQSWAAGERRGAVVPGAHAHDFLVLLFVEDGEDVLRVDGHDWTLGAGDAFVIAPGAVVGPPDGHSPARVWAVFFPADAVDPGAAAPLASWHGHPLLAAFGSTAFGGHRRGGAQRLRVPDEDRPQWLAQLHELDAELRGRRDGYADAVRAHLTLLLVRLGRLRPGPPDDPGVEPLLAAVLDVVENRFREPISLRDIAAAVGLTPGHVTTVVGRRTGRTVQQWLTERRMHEARRLLADTDLTVADIAHRVGYRDGGYFVRRFRAEHGVPPAAWRRAGRAG</sequence>
<dbReference type="Gene3D" id="2.60.120.10">
    <property type="entry name" value="Jelly Rolls"/>
    <property type="match status" value="1"/>
</dbReference>
<dbReference type="SUPFAM" id="SSF46689">
    <property type="entry name" value="Homeodomain-like"/>
    <property type="match status" value="1"/>
</dbReference>
<keyword evidence="2" id="KW-0238">DNA-binding</keyword>
<dbReference type="PROSITE" id="PS00041">
    <property type="entry name" value="HTH_ARAC_FAMILY_1"/>
    <property type="match status" value="1"/>
</dbReference>
<evidence type="ECO:0000256" key="1">
    <source>
        <dbReference type="ARBA" id="ARBA00023015"/>
    </source>
</evidence>
<dbReference type="EMBL" id="JBHTMB010000127">
    <property type="protein sequence ID" value="MFD1234367.1"/>
    <property type="molecule type" value="Genomic_DNA"/>
</dbReference>
<keyword evidence="4" id="KW-0804">Transcription</keyword>
<dbReference type="InterPro" id="IPR014710">
    <property type="entry name" value="RmlC-like_jellyroll"/>
</dbReference>
<comment type="caution">
    <text evidence="6">The sequence shown here is derived from an EMBL/GenBank/DDBJ whole genome shotgun (WGS) entry which is preliminary data.</text>
</comment>
<dbReference type="Pfam" id="PF12833">
    <property type="entry name" value="HTH_18"/>
    <property type="match status" value="1"/>
</dbReference>
<keyword evidence="3" id="KW-0010">Activator</keyword>
<gene>
    <name evidence="6" type="ORF">ACFQ34_13840</name>
</gene>
<evidence type="ECO:0000256" key="3">
    <source>
        <dbReference type="ARBA" id="ARBA00023159"/>
    </source>
</evidence>
<dbReference type="InterPro" id="IPR009057">
    <property type="entry name" value="Homeodomain-like_sf"/>
</dbReference>
<evidence type="ECO:0000313" key="6">
    <source>
        <dbReference type="EMBL" id="MFD1234367.1"/>
    </source>
</evidence>
<dbReference type="SUPFAM" id="SSF51215">
    <property type="entry name" value="Regulatory protein AraC"/>
    <property type="match status" value="1"/>
</dbReference>
<keyword evidence="7" id="KW-1185">Reference proteome</keyword>
<dbReference type="InterPro" id="IPR050204">
    <property type="entry name" value="AraC_XylS_family_regulators"/>
</dbReference>
<feature type="domain" description="HTH araC/xylS-type" evidence="5">
    <location>
        <begin position="207"/>
        <end position="305"/>
    </location>
</feature>
<protein>
    <submittedName>
        <fullName evidence="6">AraC family transcriptional regulator</fullName>
    </submittedName>
</protein>
<dbReference type="PANTHER" id="PTHR46796">
    <property type="entry name" value="HTH-TYPE TRANSCRIPTIONAL ACTIVATOR RHAS-RELATED"/>
    <property type="match status" value="1"/>
</dbReference>
<dbReference type="PANTHER" id="PTHR46796:SF2">
    <property type="entry name" value="TRANSCRIPTIONAL REGULATORY PROTEIN"/>
    <property type="match status" value="1"/>
</dbReference>
<evidence type="ECO:0000259" key="5">
    <source>
        <dbReference type="PROSITE" id="PS01124"/>
    </source>
</evidence>
<dbReference type="PROSITE" id="PS01124">
    <property type="entry name" value="HTH_ARAC_FAMILY_2"/>
    <property type="match status" value="1"/>
</dbReference>
<dbReference type="Pfam" id="PF02311">
    <property type="entry name" value="AraC_binding"/>
    <property type="match status" value="1"/>
</dbReference>
<dbReference type="InterPro" id="IPR018062">
    <property type="entry name" value="HTH_AraC-typ_CS"/>
</dbReference>
<organism evidence="6 7">
    <name type="scientific">Pseudonocardia benzenivorans</name>
    <dbReference type="NCBI Taxonomy" id="228005"/>
    <lineage>
        <taxon>Bacteria</taxon>
        <taxon>Bacillati</taxon>
        <taxon>Actinomycetota</taxon>
        <taxon>Actinomycetes</taxon>
        <taxon>Pseudonocardiales</taxon>
        <taxon>Pseudonocardiaceae</taxon>
        <taxon>Pseudonocardia</taxon>
    </lineage>
</organism>
<dbReference type="InterPro" id="IPR003313">
    <property type="entry name" value="AraC-bd"/>
</dbReference>
<proteinExistence type="predicted"/>
<name>A0ABW3VGS4_9PSEU</name>
<keyword evidence="1" id="KW-0805">Transcription regulation</keyword>
<dbReference type="Proteomes" id="UP001597182">
    <property type="component" value="Unassembled WGS sequence"/>
</dbReference>
<evidence type="ECO:0000256" key="4">
    <source>
        <dbReference type="ARBA" id="ARBA00023163"/>
    </source>
</evidence>
<dbReference type="InterPro" id="IPR018060">
    <property type="entry name" value="HTH_AraC"/>
</dbReference>
<reference evidence="7" key="1">
    <citation type="journal article" date="2019" name="Int. J. Syst. Evol. Microbiol.">
        <title>The Global Catalogue of Microorganisms (GCM) 10K type strain sequencing project: providing services to taxonomists for standard genome sequencing and annotation.</title>
        <authorList>
            <consortium name="The Broad Institute Genomics Platform"/>
            <consortium name="The Broad Institute Genome Sequencing Center for Infectious Disease"/>
            <person name="Wu L."/>
            <person name="Ma J."/>
        </authorList>
    </citation>
    <scope>NUCLEOTIDE SEQUENCE [LARGE SCALE GENOMIC DNA]</scope>
    <source>
        <strain evidence="7">CCUG 49018</strain>
    </source>
</reference>
<dbReference type="InterPro" id="IPR037923">
    <property type="entry name" value="HTH-like"/>
</dbReference>
<evidence type="ECO:0000313" key="7">
    <source>
        <dbReference type="Proteomes" id="UP001597182"/>
    </source>
</evidence>